<evidence type="ECO:0000256" key="1">
    <source>
        <dbReference type="SAM" id="SignalP"/>
    </source>
</evidence>
<comment type="caution">
    <text evidence="2">The sequence shown here is derived from an EMBL/GenBank/DDBJ whole genome shotgun (WGS) entry which is preliminary data.</text>
</comment>
<evidence type="ECO:0000313" key="2">
    <source>
        <dbReference type="EMBL" id="KAF4636201.1"/>
    </source>
</evidence>
<dbReference type="OrthoDB" id="2141239at2759"/>
<gene>
    <name evidence="2" type="ORF">G7Y89_g1896</name>
</gene>
<feature type="chain" id="PRO_5034238638" evidence="1">
    <location>
        <begin position="18"/>
        <end position="374"/>
    </location>
</feature>
<evidence type="ECO:0000313" key="3">
    <source>
        <dbReference type="Proteomes" id="UP000566819"/>
    </source>
</evidence>
<reference evidence="2 3" key="1">
    <citation type="submission" date="2020-03" db="EMBL/GenBank/DDBJ databases">
        <title>Draft Genome Sequence of Cudoniella acicularis.</title>
        <authorList>
            <person name="Buettner E."/>
            <person name="Kellner H."/>
        </authorList>
    </citation>
    <scope>NUCLEOTIDE SEQUENCE [LARGE SCALE GENOMIC DNA]</scope>
    <source>
        <strain evidence="2 3">DSM 108380</strain>
    </source>
</reference>
<accession>A0A8H4RW40</accession>
<organism evidence="2 3">
    <name type="scientific">Cudoniella acicularis</name>
    <dbReference type="NCBI Taxonomy" id="354080"/>
    <lineage>
        <taxon>Eukaryota</taxon>
        <taxon>Fungi</taxon>
        <taxon>Dikarya</taxon>
        <taxon>Ascomycota</taxon>
        <taxon>Pezizomycotina</taxon>
        <taxon>Leotiomycetes</taxon>
        <taxon>Helotiales</taxon>
        <taxon>Tricladiaceae</taxon>
        <taxon>Cudoniella</taxon>
    </lineage>
</organism>
<keyword evidence="3" id="KW-1185">Reference proteome</keyword>
<name>A0A8H4RW40_9HELO</name>
<protein>
    <submittedName>
        <fullName evidence="2">Uncharacterized protein</fullName>
    </submittedName>
</protein>
<feature type="signal peptide" evidence="1">
    <location>
        <begin position="1"/>
        <end position="17"/>
    </location>
</feature>
<keyword evidence="1" id="KW-0732">Signal</keyword>
<proteinExistence type="predicted"/>
<dbReference type="EMBL" id="JAAMPI010000077">
    <property type="protein sequence ID" value="KAF4636201.1"/>
    <property type="molecule type" value="Genomic_DNA"/>
</dbReference>
<dbReference type="Proteomes" id="UP000566819">
    <property type="component" value="Unassembled WGS sequence"/>
</dbReference>
<dbReference type="AlphaFoldDB" id="A0A8H4RW40"/>
<sequence>MYSQAVLFSVLVAIAEARFGQEQVPIAAIQDAPGGSSGQAATLAGSSISTLLAAANPCDKLKQADLIVATLGSGAIPAAIGLVAAEQNFNPFVVSIPTICSDPTLPTTEALRGIVPLVDPSVGGSALENSNSATSKTTPFNAAGLSVAQVMAAQGFSNFTTKDAAGNVGAAGAASGSASVAVSAAPVSSAAPIVNCGGPSTLLTVTKSKPAATATAAAAVVASSVSSAASAGSTSAVGAGASSSSTAGVNPGFQASSISGLDFGLCTPTMKFEPGLDGRSDTEFTFQAIDPLVNKGQEEALNPNIITNRICDQLTNVCNANAAAKTACTAAKAQISALATKDASTANAWNTALGFAGTNINPDNAPQAGLIGHD</sequence>